<dbReference type="Pfam" id="PF13637">
    <property type="entry name" value="Ank_4"/>
    <property type="match status" value="1"/>
</dbReference>
<dbReference type="InterPro" id="IPR036770">
    <property type="entry name" value="Ankyrin_rpt-contain_sf"/>
</dbReference>
<dbReference type="SUPFAM" id="SSF48403">
    <property type="entry name" value="Ankyrin repeat"/>
    <property type="match status" value="1"/>
</dbReference>
<evidence type="ECO:0000256" key="1">
    <source>
        <dbReference type="ARBA" id="ARBA00022737"/>
    </source>
</evidence>
<gene>
    <name evidence="3" type="ORF">RBEAN4_1143</name>
</gene>
<dbReference type="AlphaFoldDB" id="A0A0F3QDC3"/>
<accession>A0A0F3QDC3</accession>
<dbReference type="PANTHER" id="PTHR24141">
    <property type="entry name" value="2-5A-DEPENDENT RIBONUCLEASE"/>
    <property type="match status" value="1"/>
</dbReference>
<reference evidence="3 4" key="1">
    <citation type="submission" date="2015-02" db="EMBL/GenBank/DDBJ databases">
        <title>Genome Sequencing of Rickettsiales.</title>
        <authorList>
            <person name="Daugherty S.C."/>
            <person name="Su Q."/>
            <person name="Abolude K."/>
            <person name="Beier-Sexton M."/>
            <person name="Carlyon J.A."/>
            <person name="Carter R."/>
            <person name="Day N.P."/>
            <person name="Dumler S.J."/>
            <person name="Dyachenko V."/>
            <person name="Godinez A."/>
            <person name="Kurtti T.J."/>
            <person name="Lichay M."/>
            <person name="Mullins K.E."/>
            <person name="Ott S."/>
            <person name="Pappas-Brown V."/>
            <person name="Paris D.H."/>
            <person name="Patel P."/>
            <person name="Richards A.L."/>
            <person name="Sadzewicz L."/>
            <person name="Sears K."/>
            <person name="Seidman D."/>
            <person name="Sengamalay N."/>
            <person name="Stenos J."/>
            <person name="Tallon L.J."/>
            <person name="Vincent G."/>
            <person name="Fraser C.M."/>
            <person name="Munderloh U."/>
            <person name="Dunning-Hotopp J.C."/>
        </authorList>
    </citation>
    <scope>NUCLEOTIDE SEQUENCE [LARGE SCALE GENOMIC DNA]</scope>
    <source>
        <strain evidence="3 4">RML An4</strain>
    </source>
</reference>
<dbReference type="GO" id="GO:0003723">
    <property type="term" value="F:RNA binding"/>
    <property type="evidence" value="ECO:0007669"/>
    <property type="project" value="TreeGrafter"/>
</dbReference>
<dbReference type="GO" id="GO:0006396">
    <property type="term" value="P:RNA processing"/>
    <property type="evidence" value="ECO:0007669"/>
    <property type="project" value="TreeGrafter"/>
</dbReference>
<evidence type="ECO:0000256" key="2">
    <source>
        <dbReference type="ARBA" id="ARBA00023043"/>
    </source>
</evidence>
<dbReference type="SMART" id="SM00248">
    <property type="entry name" value="ANK"/>
    <property type="match status" value="9"/>
</dbReference>
<evidence type="ECO:0000313" key="3">
    <source>
        <dbReference type="EMBL" id="KJV90141.1"/>
    </source>
</evidence>
<keyword evidence="4" id="KW-1185">Reference proteome</keyword>
<keyword evidence="1" id="KW-0677">Repeat</keyword>
<dbReference type="EMBL" id="LAOI01000001">
    <property type="protein sequence ID" value="KJV90141.1"/>
    <property type="molecule type" value="Genomic_DNA"/>
</dbReference>
<dbReference type="GO" id="GO:0004540">
    <property type="term" value="F:RNA nuclease activity"/>
    <property type="evidence" value="ECO:0007669"/>
    <property type="project" value="TreeGrafter"/>
</dbReference>
<dbReference type="PANTHER" id="PTHR24141:SF1">
    <property type="entry name" value="2-5A-DEPENDENT RIBONUCLEASE"/>
    <property type="match status" value="1"/>
</dbReference>
<dbReference type="Proteomes" id="UP000033661">
    <property type="component" value="Unassembled WGS sequence"/>
</dbReference>
<dbReference type="InterPro" id="IPR002110">
    <property type="entry name" value="Ankyrin_rpt"/>
</dbReference>
<comment type="caution">
    <text evidence="3">The sequence shown here is derived from an EMBL/GenBank/DDBJ whole genome shotgun (WGS) entry which is preliminary data.</text>
</comment>
<sequence length="719" mass="82952">MKEQDNLSISQELYGTILINLKSIVQNIFPLEYNKQEITISYIVEQIASSGSIQKNSDYPELDEEIEEINQAIIDYCKYKEIPKEEENNIYKKTSELIKDGFLKNIEQTTKLEPTTELEKKYLDKLNQATSSDEKKIIIDQHKLEIEAFNKQIAQDFQKKQEDLRGNREITNVEEHKLVKEGIVTKEEIEPYLSNYPLLNTLVEYIYLDDDQDIPLVKKLFEIARNFYPNNSTQELKELMELSYKKVNDLVGTNSSNILELLNHKQISFADINNVESEELHKINEIKIKSNFKILDCVISGDCRVTLKKLIETGKIESFDKKELELVVALFEKDADTLNKHQETKLSSKVGKLLLTFHASKAYKLDDLMQFINIIDVAEELLFTATYYQNINIIKQIIETKIEISSSTLIKALYINFTSDNKEILDYLLSFKGLNINEHDENGGTLLDYAITFNKLDIVKKLLSHENIEVNKKNIYGFTILEQAINDDKLEIVKLLLSCKSLEINQKNQYQTTPLQQAINGDKLEIVKLLLSHPDIKFNEKDQLGYTSLDWVIICNKLEIFKVLMPHLDINQKNQDGYTPLEWSIYNSYEVFQTLLLRPDINVNEENQHGLTPLQLAIIDHNDQMIQALLSHKNIEVSEKNQYGTPLELVINNSNDTALKLLLSHPKINLNKTEIAEILRLHEAKLKEEVQDDSVPISNIELDTSVLGGLEEDQESYGL</sequence>
<dbReference type="PATRIC" id="fig|1359193.3.peg.1104"/>
<evidence type="ECO:0000313" key="4">
    <source>
        <dbReference type="Proteomes" id="UP000033661"/>
    </source>
</evidence>
<dbReference type="RefSeq" id="WP_011477011.1">
    <property type="nucleotide sequence ID" value="NZ_LAOI01000001.1"/>
</dbReference>
<dbReference type="Pfam" id="PF12796">
    <property type="entry name" value="Ank_2"/>
    <property type="match status" value="2"/>
</dbReference>
<dbReference type="SMR" id="A0A0F3QDC3"/>
<name>A0A0F3QDC3_RICBE</name>
<dbReference type="Gene3D" id="1.25.40.20">
    <property type="entry name" value="Ankyrin repeat-containing domain"/>
    <property type="match status" value="1"/>
</dbReference>
<keyword evidence="2" id="KW-0040">ANK repeat</keyword>
<organism evidence="3 4">
    <name type="scientific">Rickettsia bellii str. RML An4</name>
    <dbReference type="NCBI Taxonomy" id="1359193"/>
    <lineage>
        <taxon>Bacteria</taxon>
        <taxon>Pseudomonadati</taxon>
        <taxon>Pseudomonadota</taxon>
        <taxon>Alphaproteobacteria</taxon>
        <taxon>Rickettsiales</taxon>
        <taxon>Rickettsiaceae</taxon>
        <taxon>Rickettsieae</taxon>
        <taxon>Rickettsia</taxon>
        <taxon>belli group</taxon>
    </lineage>
</organism>
<proteinExistence type="predicted"/>
<protein>
    <submittedName>
        <fullName evidence="3">Ankyrin repeat family protein</fullName>
    </submittedName>
</protein>